<dbReference type="SUPFAM" id="SSF48726">
    <property type="entry name" value="Immunoglobulin"/>
    <property type="match status" value="1"/>
</dbReference>
<evidence type="ECO:0000259" key="1">
    <source>
        <dbReference type="PROSITE" id="PS50835"/>
    </source>
</evidence>
<dbReference type="OMA" id="RCEYSTT"/>
<dbReference type="STRING" id="7868.ENSCMIP00000000403"/>
<keyword evidence="3" id="KW-1185">Reference proteome</keyword>
<dbReference type="PANTHER" id="PTHR15923">
    <property type="entry name" value="TRANSMEMBRANE AND IMMUNOGLOBULIN DOMAIN-CONTAINING PROTEIN"/>
    <property type="match status" value="1"/>
</dbReference>
<reference evidence="3" key="3">
    <citation type="journal article" date="2014" name="Nature">
        <title>Elephant shark genome provides unique insights into gnathostome evolution.</title>
        <authorList>
            <consortium name="International Elephant Shark Genome Sequencing Consortium"/>
            <person name="Venkatesh B."/>
            <person name="Lee A.P."/>
            <person name="Ravi V."/>
            <person name="Maurya A.K."/>
            <person name="Lian M.M."/>
            <person name="Swann J.B."/>
            <person name="Ohta Y."/>
            <person name="Flajnik M.F."/>
            <person name="Sutoh Y."/>
            <person name="Kasahara M."/>
            <person name="Hoon S."/>
            <person name="Gangu V."/>
            <person name="Roy S.W."/>
            <person name="Irimia M."/>
            <person name="Korzh V."/>
            <person name="Kondrychyn I."/>
            <person name="Lim Z.W."/>
            <person name="Tay B.H."/>
            <person name="Tohari S."/>
            <person name="Kong K.W."/>
            <person name="Ho S."/>
            <person name="Lorente-Galdos B."/>
            <person name="Quilez J."/>
            <person name="Marques-Bonet T."/>
            <person name="Raney B.J."/>
            <person name="Ingham P.W."/>
            <person name="Tay A."/>
            <person name="Hillier L.W."/>
            <person name="Minx P."/>
            <person name="Boehm T."/>
            <person name="Wilson R.K."/>
            <person name="Brenner S."/>
            <person name="Warren W.C."/>
        </authorList>
    </citation>
    <scope>NUCLEOTIDE SEQUENCE [LARGE SCALE GENOMIC DNA]</scope>
</reference>
<evidence type="ECO:0000313" key="2">
    <source>
        <dbReference type="Ensembl" id="ENSCMIP00000000403.1"/>
    </source>
</evidence>
<reference evidence="3" key="1">
    <citation type="journal article" date="2006" name="Science">
        <title>Ancient noncoding elements conserved in the human genome.</title>
        <authorList>
            <person name="Venkatesh B."/>
            <person name="Kirkness E.F."/>
            <person name="Loh Y.H."/>
            <person name="Halpern A.L."/>
            <person name="Lee A.P."/>
            <person name="Johnson J."/>
            <person name="Dandona N."/>
            <person name="Viswanathan L.D."/>
            <person name="Tay A."/>
            <person name="Venter J.C."/>
            <person name="Strausberg R.L."/>
            <person name="Brenner S."/>
        </authorList>
    </citation>
    <scope>NUCLEOTIDE SEQUENCE [LARGE SCALE GENOMIC DNA]</scope>
</reference>
<name>A0A4W3GB61_CALMI</name>
<organism evidence="2 3">
    <name type="scientific">Callorhinchus milii</name>
    <name type="common">Ghost shark</name>
    <dbReference type="NCBI Taxonomy" id="7868"/>
    <lineage>
        <taxon>Eukaryota</taxon>
        <taxon>Metazoa</taxon>
        <taxon>Chordata</taxon>
        <taxon>Craniata</taxon>
        <taxon>Vertebrata</taxon>
        <taxon>Chondrichthyes</taxon>
        <taxon>Holocephali</taxon>
        <taxon>Chimaeriformes</taxon>
        <taxon>Callorhinchidae</taxon>
        <taxon>Callorhinchus</taxon>
    </lineage>
</organism>
<dbReference type="InterPro" id="IPR007110">
    <property type="entry name" value="Ig-like_dom"/>
</dbReference>
<sequence length="162" mass="18849">RPRILLSWEGMTCLGLLVRVQDTRRYTMLFASILVKCEYSTASQAQDVLVTWRYKSFCKDPIMDYYSSSYIAMLSMGQDPTNDCQDDTRQVRIVIQKRGQNEPTLGTEYRQRKITIQNQADLLITEVMWWDHGVYFCSVEAPGDTTGDPDKEVRLIVLRMFL</sequence>
<reference evidence="2" key="4">
    <citation type="submission" date="2025-08" db="UniProtKB">
        <authorList>
            <consortium name="Ensembl"/>
        </authorList>
    </citation>
    <scope>IDENTIFICATION</scope>
</reference>
<dbReference type="Pfam" id="PF07686">
    <property type="entry name" value="V-set"/>
    <property type="match status" value="1"/>
</dbReference>
<dbReference type="GO" id="GO:0070506">
    <property type="term" value="F:high-density lipoprotein particle receptor activity"/>
    <property type="evidence" value="ECO:0007669"/>
    <property type="project" value="TreeGrafter"/>
</dbReference>
<reference evidence="3" key="2">
    <citation type="journal article" date="2007" name="PLoS Biol.">
        <title>Survey sequencing and comparative analysis of the elephant shark (Callorhinchus milii) genome.</title>
        <authorList>
            <person name="Venkatesh B."/>
            <person name="Kirkness E.F."/>
            <person name="Loh Y.H."/>
            <person name="Halpern A.L."/>
            <person name="Lee A.P."/>
            <person name="Johnson J."/>
            <person name="Dandona N."/>
            <person name="Viswanathan L.D."/>
            <person name="Tay A."/>
            <person name="Venter J.C."/>
            <person name="Strausberg R.L."/>
            <person name="Brenner S."/>
        </authorList>
    </citation>
    <scope>NUCLEOTIDE SEQUENCE [LARGE SCALE GENOMIC DNA]</scope>
</reference>
<dbReference type="InterPro" id="IPR051874">
    <property type="entry name" value="Ig-like_domain-LISCH7"/>
</dbReference>
<proteinExistence type="predicted"/>
<dbReference type="AlphaFoldDB" id="A0A4W3GB61"/>
<dbReference type="Ensembl" id="ENSCMIT00000000439.1">
    <property type="protein sequence ID" value="ENSCMIP00000000403.1"/>
    <property type="gene ID" value="ENSCMIG00000000304.1"/>
</dbReference>
<feature type="domain" description="Ig-like" evidence="1">
    <location>
        <begin position="2"/>
        <end position="154"/>
    </location>
</feature>
<dbReference type="InParanoid" id="A0A4W3GB61"/>
<dbReference type="InterPro" id="IPR013106">
    <property type="entry name" value="Ig_V-set"/>
</dbReference>
<accession>A0A4W3GB61</accession>
<dbReference type="GeneTree" id="ENSGT00950000183058"/>
<dbReference type="InterPro" id="IPR013783">
    <property type="entry name" value="Ig-like_fold"/>
</dbReference>
<dbReference type="PROSITE" id="PS50835">
    <property type="entry name" value="IG_LIKE"/>
    <property type="match status" value="1"/>
</dbReference>
<evidence type="ECO:0000313" key="3">
    <source>
        <dbReference type="Proteomes" id="UP000314986"/>
    </source>
</evidence>
<dbReference type="InterPro" id="IPR036179">
    <property type="entry name" value="Ig-like_dom_sf"/>
</dbReference>
<protein>
    <recommendedName>
        <fullName evidence="1">Ig-like domain-containing protein</fullName>
    </recommendedName>
</protein>
<dbReference type="GO" id="GO:0005886">
    <property type="term" value="C:plasma membrane"/>
    <property type="evidence" value="ECO:0007669"/>
    <property type="project" value="TreeGrafter"/>
</dbReference>
<dbReference type="Gene3D" id="2.60.40.10">
    <property type="entry name" value="Immunoglobulins"/>
    <property type="match status" value="1"/>
</dbReference>
<reference evidence="2" key="5">
    <citation type="submission" date="2025-09" db="UniProtKB">
        <authorList>
            <consortium name="Ensembl"/>
        </authorList>
    </citation>
    <scope>IDENTIFICATION</scope>
</reference>
<dbReference type="Proteomes" id="UP000314986">
    <property type="component" value="Unassembled WGS sequence"/>
</dbReference>
<dbReference type="PANTHER" id="PTHR15923:SF3">
    <property type="entry name" value="IMMUNOGLOBULIN-LIKE DOMAIN-CONTAINING RECEPTOR 1"/>
    <property type="match status" value="1"/>
</dbReference>